<evidence type="ECO:0000313" key="1">
    <source>
        <dbReference type="EMBL" id="SVB23136.1"/>
    </source>
</evidence>
<dbReference type="EMBL" id="UINC01033600">
    <property type="protein sequence ID" value="SVB23136.1"/>
    <property type="molecule type" value="Genomic_DNA"/>
</dbReference>
<dbReference type="AlphaFoldDB" id="A0A382CAL1"/>
<accession>A0A382CAL1</accession>
<name>A0A382CAL1_9ZZZZ</name>
<proteinExistence type="predicted"/>
<organism evidence="1">
    <name type="scientific">marine metagenome</name>
    <dbReference type="NCBI Taxonomy" id="408172"/>
    <lineage>
        <taxon>unclassified sequences</taxon>
        <taxon>metagenomes</taxon>
        <taxon>ecological metagenomes</taxon>
    </lineage>
</organism>
<gene>
    <name evidence="1" type="ORF">METZ01_LOCUS175990</name>
</gene>
<reference evidence="1" key="1">
    <citation type="submission" date="2018-05" db="EMBL/GenBank/DDBJ databases">
        <authorList>
            <person name="Lanie J.A."/>
            <person name="Ng W.-L."/>
            <person name="Kazmierczak K.M."/>
            <person name="Andrzejewski T.M."/>
            <person name="Davidsen T.M."/>
            <person name="Wayne K.J."/>
            <person name="Tettelin H."/>
            <person name="Glass J.I."/>
            <person name="Rusch D."/>
            <person name="Podicherti R."/>
            <person name="Tsui H.-C.T."/>
            <person name="Winkler M.E."/>
        </authorList>
    </citation>
    <scope>NUCLEOTIDE SEQUENCE</scope>
</reference>
<protein>
    <submittedName>
        <fullName evidence="1">Uncharacterized protein</fullName>
    </submittedName>
</protein>
<sequence>MQSKTKVVIFYVSHEDIQSAMERLLDHGGKINKIEDR</sequence>